<dbReference type="NCBIfam" id="TIGR00229">
    <property type="entry name" value="sensory_box"/>
    <property type="match status" value="3"/>
</dbReference>
<evidence type="ECO:0000256" key="2">
    <source>
        <dbReference type="ARBA" id="ARBA00012438"/>
    </source>
</evidence>
<dbReference type="InterPro" id="IPR035965">
    <property type="entry name" value="PAS-like_dom_sf"/>
</dbReference>
<dbReference type="SMART" id="SM00086">
    <property type="entry name" value="PAC"/>
    <property type="match status" value="4"/>
</dbReference>
<feature type="domain" description="PAC" evidence="8">
    <location>
        <begin position="757"/>
        <end position="809"/>
    </location>
</feature>
<dbReference type="SMART" id="SM00387">
    <property type="entry name" value="HATPase_c"/>
    <property type="match status" value="1"/>
</dbReference>
<feature type="domain" description="PAS" evidence="7">
    <location>
        <begin position="684"/>
        <end position="754"/>
    </location>
</feature>
<dbReference type="PRINTS" id="PR00344">
    <property type="entry name" value="BCTRLSENSOR"/>
</dbReference>
<evidence type="ECO:0000313" key="9">
    <source>
        <dbReference type="EMBL" id="MBO0930458.1"/>
    </source>
</evidence>
<dbReference type="Pfam" id="PF08448">
    <property type="entry name" value="PAS_4"/>
    <property type="match status" value="3"/>
</dbReference>
<dbReference type="EMBL" id="JAFMYU010000003">
    <property type="protein sequence ID" value="MBO0930458.1"/>
    <property type="molecule type" value="Genomic_DNA"/>
</dbReference>
<name>A0A939JYK2_9BACT</name>
<proteinExistence type="predicted"/>
<keyword evidence="3" id="KW-0597">Phosphoprotein</keyword>
<feature type="domain" description="PAS" evidence="7">
    <location>
        <begin position="174"/>
        <end position="215"/>
    </location>
</feature>
<dbReference type="RefSeq" id="WP_207334420.1">
    <property type="nucleotide sequence ID" value="NZ_JAFMYU010000003.1"/>
</dbReference>
<dbReference type="InterPro" id="IPR036890">
    <property type="entry name" value="HATPase_C_sf"/>
</dbReference>
<dbReference type="InterPro" id="IPR001610">
    <property type="entry name" value="PAC"/>
</dbReference>
<keyword evidence="4" id="KW-0808">Transferase</keyword>
<dbReference type="Gene3D" id="3.30.450.20">
    <property type="entry name" value="PAS domain"/>
    <property type="match status" value="6"/>
</dbReference>
<feature type="domain" description="PAC" evidence="8">
    <location>
        <begin position="630"/>
        <end position="683"/>
    </location>
</feature>
<dbReference type="GO" id="GO:0000155">
    <property type="term" value="F:phosphorelay sensor kinase activity"/>
    <property type="evidence" value="ECO:0007669"/>
    <property type="project" value="InterPro"/>
</dbReference>
<evidence type="ECO:0000259" key="6">
    <source>
        <dbReference type="PROSITE" id="PS50109"/>
    </source>
</evidence>
<dbReference type="Proteomes" id="UP000664795">
    <property type="component" value="Unassembled WGS sequence"/>
</dbReference>
<dbReference type="InterPro" id="IPR036097">
    <property type="entry name" value="HisK_dim/P_sf"/>
</dbReference>
<dbReference type="PANTHER" id="PTHR43304:SF1">
    <property type="entry name" value="PAC DOMAIN-CONTAINING PROTEIN"/>
    <property type="match status" value="1"/>
</dbReference>
<comment type="catalytic activity">
    <reaction evidence="1">
        <text>ATP + protein L-histidine = ADP + protein N-phospho-L-histidine.</text>
        <dbReference type="EC" id="2.7.13.3"/>
    </reaction>
</comment>
<feature type="domain" description="PAC" evidence="8">
    <location>
        <begin position="498"/>
        <end position="552"/>
    </location>
</feature>
<dbReference type="FunFam" id="3.30.450.20:FF:000099">
    <property type="entry name" value="Sensory box sensor histidine kinase"/>
    <property type="match status" value="1"/>
</dbReference>
<dbReference type="Pfam" id="PF13426">
    <property type="entry name" value="PAS_9"/>
    <property type="match status" value="1"/>
</dbReference>
<accession>A0A939JYK2</accession>
<dbReference type="Gene3D" id="1.10.287.130">
    <property type="match status" value="1"/>
</dbReference>
<sequence>MTPTTTRQYSFLNGGGELGQLTREFNWTQTPLGPPDAWPLSLQTTLGIVLHSAFPMFLFWGDELTCFYNDAYRPSLGQTGKHPAIGRPAKAVWPEIWSFIGPLIEQVITTAEPVWYENQLVPIHRNGQLEDVYWTFSYGPAYNDEGQTAGVLVTCTETTQQVMAANQLRQSEAALTRFRYMVENASDPFILMREDGTFAYLNQLALDRWGYTAEEAQTLRVPDVDLIYNDTVFTAAFARSQTEKIPPFETIHRRKDGITYPVEVNMGGLLLDGKPHMFAVARDLTERIKAEEALRASEQRFQAAITAVEGILWTNNAIGEMEGEQPGWSSLTGQQYNDYQGYGWAKAVHPDDIQPTIAAWEQALAQRSMFVFEHRVRIAAGHYELFSVRAIPLLNTDGSIREWVGVHTNINRQREAAVALRSSEAKFRSLIEEAPVATCLLVGRDLVIEVANDTIITYWGKDRSVLGQPLAKALPELDGQPFLAILDQVFTTGKPYVATAEKATLLVDGILRTYYFDYTYKPLFTNNGEVYAIMNMAVDVTESLMARQKVESSQRQLLALFERSPVGIAIIQKENLTFSLVNPFYGVLTGRAPDELLGRPMLEAMPELAGQGFDQLLNEVIETGKPFIANEVAAQLLRQGQLQTIYVDLTYQPQYEADGSISGVFVIATDVTQQVLARQKIEESARQFRTLLESMSQMTWTNTPTGDVDFYNQRWYDYTGLTFEQTRDWGWQAVVHPDDVAQTVARYQHALATDEEFVVENRYKRADGVYRWHLNRARPLSDESGQIIQWVGTATDIQQQKELEAELERKVAERTQQLQASVRDLERSNQNLQQFAYVASHDLQEPLRKIQSFGTLISTQYGDKLGDGGDLLDRMKASANRMSILIQDLLTFSRISTRQEATTRVSLTTVVSNALLDLDLRIQETKAVIEVVPLPTVQGDASQLGQLFQNLLSNALKFTRPGIPPQVNITVHTLPAAALPHILKPAREADTYYRIDVADNGIGFDEKYADRIFQVFQRLHGRGQFAGTGIGLAICEKVVANHGGAITVTSQPNQGATFSVYLPV</sequence>
<dbReference type="InterPro" id="IPR005467">
    <property type="entry name" value="His_kinase_dom"/>
</dbReference>
<evidence type="ECO:0000259" key="8">
    <source>
        <dbReference type="PROSITE" id="PS50113"/>
    </source>
</evidence>
<dbReference type="EC" id="2.7.13.3" evidence="2"/>
<gene>
    <name evidence="9" type="ORF">J2I48_05595</name>
</gene>
<dbReference type="SUPFAM" id="SSF47384">
    <property type="entry name" value="Homodimeric domain of signal transducing histidine kinase"/>
    <property type="match status" value="1"/>
</dbReference>
<dbReference type="CDD" id="cd00130">
    <property type="entry name" value="PAS"/>
    <property type="match status" value="3"/>
</dbReference>
<dbReference type="SMART" id="SM00091">
    <property type="entry name" value="PAS"/>
    <property type="match status" value="5"/>
</dbReference>
<dbReference type="PANTHER" id="PTHR43304">
    <property type="entry name" value="PHYTOCHROME-LIKE PROTEIN CPH1"/>
    <property type="match status" value="1"/>
</dbReference>
<dbReference type="FunFam" id="3.30.565.10:FF:000006">
    <property type="entry name" value="Sensor histidine kinase WalK"/>
    <property type="match status" value="1"/>
</dbReference>
<evidence type="ECO:0000256" key="5">
    <source>
        <dbReference type="ARBA" id="ARBA00022777"/>
    </source>
</evidence>
<protein>
    <recommendedName>
        <fullName evidence="2">histidine kinase</fullName>
        <ecNumber evidence="2">2.7.13.3</ecNumber>
    </recommendedName>
</protein>
<dbReference type="PROSITE" id="PS50112">
    <property type="entry name" value="PAS"/>
    <property type="match status" value="3"/>
</dbReference>
<dbReference type="SUPFAM" id="SSF55874">
    <property type="entry name" value="ATPase domain of HSP90 chaperone/DNA topoisomerase II/histidine kinase"/>
    <property type="match status" value="1"/>
</dbReference>
<dbReference type="InterPro" id="IPR000700">
    <property type="entry name" value="PAS-assoc_C"/>
</dbReference>
<comment type="caution">
    <text evidence="9">The sequence shown here is derived from an EMBL/GenBank/DDBJ whole genome shotgun (WGS) entry which is preliminary data.</text>
</comment>
<evidence type="ECO:0000256" key="1">
    <source>
        <dbReference type="ARBA" id="ARBA00000085"/>
    </source>
</evidence>
<evidence type="ECO:0000256" key="3">
    <source>
        <dbReference type="ARBA" id="ARBA00022553"/>
    </source>
</evidence>
<evidence type="ECO:0000259" key="7">
    <source>
        <dbReference type="PROSITE" id="PS50112"/>
    </source>
</evidence>
<dbReference type="AlphaFoldDB" id="A0A939JYK2"/>
<dbReference type="InterPro" id="IPR052162">
    <property type="entry name" value="Sensor_kinase/Photoreceptor"/>
</dbReference>
<dbReference type="PROSITE" id="PS50113">
    <property type="entry name" value="PAC"/>
    <property type="match status" value="4"/>
</dbReference>
<dbReference type="Pfam" id="PF00512">
    <property type="entry name" value="HisKA"/>
    <property type="match status" value="1"/>
</dbReference>
<evidence type="ECO:0000313" key="10">
    <source>
        <dbReference type="Proteomes" id="UP000664795"/>
    </source>
</evidence>
<feature type="domain" description="PAC" evidence="8">
    <location>
        <begin position="370"/>
        <end position="422"/>
    </location>
</feature>
<dbReference type="InterPro" id="IPR003661">
    <property type="entry name" value="HisK_dim/P_dom"/>
</dbReference>
<dbReference type="InterPro" id="IPR000014">
    <property type="entry name" value="PAS"/>
</dbReference>
<dbReference type="Gene3D" id="3.30.565.10">
    <property type="entry name" value="Histidine kinase-like ATPase, C-terminal domain"/>
    <property type="match status" value="1"/>
</dbReference>
<keyword evidence="5" id="KW-0418">Kinase</keyword>
<dbReference type="Pfam" id="PF02518">
    <property type="entry name" value="HATPase_c"/>
    <property type="match status" value="1"/>
</dbReference>
<feature type="domain" description="Histidine kinase" evidence="6">
    <location>
        <begin position="838"/>
        <end position="1064"/>
    </location>
</feature>
<dbReference type="InterPro" id="IPR003594">
    <property type="entry name" value="HATPase_dom"/>
</dbReference>
<reference evidence="9 10" key="1">
    <citation type="submission" date="2021-03" db="EMBL/GenBank/DDBJ databases">
        <title>Fibrella sp. HMF5036 genome sequencing and assembly.</title>
        <authorList>
            <person name="Kang H."/>
            <person name="Kim H."/>
            <person name="Bae S."/>
            <person name="Joh K."/>
        </authorList>
    </citation>
    <scope>NUCLEOTIDE SEQUENCE [LARGE SCALE GENOMIC DNA]</scope>
    <source>
        <strain evidence="9 10">HMF5036</strain>
    </source>
</reference>
<dbReference type="CDD" id="cd00082">
    <property type="entry name" value="HisKA"/>
    <property type="match status" value="1"/>
</dbReference>
<dbReference type="SUPFAM" id="SSF55785">
    <property type="entry name" value="PYP-like sensor domain (PAS domain)"/>
    <property type="match status" value="6"/>
</dbReference>
<dbReference type="InterPro" id="IPR013655">
    <property type="entry name" value="PAS_fold_3"/>
</dbReference>
<keyword evidence="10" id="KW-1185">Reference proteome</keyword>
<dbReference type="SMART" id="SM00388">
    <property type="entry name" value="HisKA"/>
    <property type="match status" value="1"/>
</dbReference>
<dbReference type="PROSITE" id="PS50109">
    <property type="entry name" value="HIS_KIN"/>
    <property type="match status" value="1"/>
</dbReference>
<feature type="domain" description="PAS" evidence="7">
    <location>
        <begin position="553"/>
        <end position="624"/>
    </location>
</feature>
<evidence type="ECO:0000256" key="4">
    <source>
        <dbReference type="ARBA" id="ARBA00022679"/>
    </source>
</evidence>
<dbReference type="InterPro" id="IPR013656">
    <property type="entry name" value="PAS_4"/>
</dbReference>
<organism evidence="9 10">
    <name type="scientific">Fibrella aquatilis</name>
    <dbReference type="NCBI Taxonomy" id="2817059"/>
    <lineage>
        <taxon>Bacteria</taxon>
        <taxon>Pseudomonadati</taxon>
        <taxon>Bacteroidota</taxon>
        <taxon>Cytophagia</taxon>
        <taxon>Cytophagales</taxon>
        <taxon>Spirosomataceae</taxon>
        <taxon>Fibrella</taxon>
    </lineage>
</organism>
<dbReference type="Pfam" id="PF08447">
    <property type="entry name" value="PAS_3"/>
    <property type="match status" value="2"/>
</dbReference>
<dbReference type="InterPro" id="IPR004358">
    <property type="entry name" value="Sig_transdc_His_kin-like_C"/>
</dbReference>